<gene>
    <name evidence="1" type="ORF">CURHAP_LOCUS44285</name>
</gene>
<organism evidence="1 2">
    <name type="scientific">Prunus armeniaca</name>
    <name type="common">Apricot</name>
    <name type="synonym">Armeniaca vulgaris</name>
    <dbReference type="NCBI Taxonomy" id="36596"/>
    <lineage>
        <taxon>Eukaryota</taxon>
        <taxon>Viridiplantae</taxon>
        <taxon>Streptophyta</taxon>
        <taxon>Embryophyta</taxon>
        <taxon>Tracheophyta</taxon>
        <taxon>Spermatophyta</taxon>
        <taxon>Magnoliopsida</taxon>
        <taxon>eudicotyledons</taxon>
        <taxon>Gunneridae</taxon>
        <taxon>Pentapetalae</taxon>
        <taxon>rosids</taxon>
        <taxon>fabids</taxon>
        <taxon>Rosales</taxon>
        <taxon>Rosaceae</taxon>
        <taxon>Amygdaloideae</taxon>
        <taxon>Amygdaleae</taxon>
        <taxon>Prunus</taxon>
    </lineage>
</organism>
<dbReference type="EMBL" id="CAEKDK010000007">
    <property type="protein sequence ID" value="CAB4286666.1"/>
    <property type="molecule type" value="Genomic_DNA"/>
</dbReference>
<sequence>MGAGRGISIFHVVLHRLCRIRSLTIVAWLYICTGTRLSLSIDQLAKKEVCSLLRLFRFALGSFQYRVIRTKTAVAVGTLTFLGAFSLLLCHDEGVAYDIKSGASLLSPTAFALGSINFADYERAHVGLRGATYGAHHLA</sequence>
<reference evidence="1 2" key="1">
    <citation type="submission" date="2020-05" db="EMBL/GenBank/DDBJ databases">
        <authorList>
            <person name="Campoy J."/>
            <person name="Schneeberger K."/>
            <person name="Spophaly S."/>
        </authorList>
    </citation>
    <scope>NUCLEOTIDE SEQUENCE [LARGE SCALE GENOMIC DNA]</scope>
    <source>
        <strain evidence="1">PruArmRojPasFocal</strain>
    </source>
</reference>
<accession>A0A6J5VCL2</accession>
<evidence type="ECO:0000313" key="2">
    <source>
        <dbReference type="Proteomes" id="UP000507222"/>
    </source>
</evidence>
<protein>
    <submittedName>
        <fullName evidence="1">Uncharacterized protein</fullName>
    </submittedName>
</protein>
<name>A0A6J5VCL2_PRUAR</name>
<dbReference type="Proteomes" id="UP000507222">
    <property type="component" value="Unassembled WGS sequence"/>
</dbReference>
<dbReference type="AlphaFoldDB" id="A0A6J5VCL2"/>
<evidence type="ECO:0000313" key="1">
    <source>
        <dbReference type="EMBL" id="CAB4286666.1"/>
    </source>
</evidence>
<proteinExistence type="predicted"/>